<name>A0A969WE52_9GAMM</name>
<evidence type="ECO:0000256" key="1">
    <source>
        <dbReference type="SAM" id="SignalP"/>
    </source>
</evidence>
<reference evidence="2" key="1">
    <citation type="submission" date="2020-03" db="EMBL/GenBank/DDBJ databases">
        <title>Solimonas marina sp. nov., isolated from deep seawater of the Pacific Ocean.</title>
        <authorList>
            <person name="Liu X."/>
            <person name="Lai Q."/>
            <person name="Sun F."/>
            <person name="Gai Y."/>
            <person name="Li G."/>
            <person name="Shao Z."/>
        </authorList>
    </citation>
    <scope>NUCLEOTIDE SEQUENCE</scope>
    <source>
        <strain evidence="2">C16B3</strain>
    </source>
</reference>
<keyword evidence="3" id="KW-1185">Reference proteome</keyword>
<evidence type="ECO:0000313" key="2">
    <source>
        <dbReference type="EMBL" id="NKF24559.1"/>
    </source>
</evidence>
<organism evidence="2 3">
    <name type="scientific">Solimonas marina</name>
    <dbReference type="NCBI Taxonomy" id="2714601"/>
    <lineage>
        <taxon>Bacteria</taxon>
        <taxon>Pseudomonadati</taxon>
        <taxon>Pseudomonadota</taxon>
        <taxon>Gammaproteobacteria</taxon>
        <taxon>Nevskiales</taxon>
        <taxon>Nevskiaceae</taxon>
        <taxon>Solimonas</taxon>
    </lineage>
</organism>
<gene>
    <name evidence="2" type="ORF">G7Y82_19790</name>
</gene>
<evidence type="ECO:0000313" key="3">
    <source>
        <dbReference type="Proteomes" id="UP000653472"/>
    </source>
</evidence>
<keyword evidence="1" id="KW-0732">Signal</keyword>
<accession>A0A969WE52</accession>
<evidence type="ECO:0008006" key="4">
    <source>
        <dbReference type="Google" id="ProtNLM"/>
    </source>
</evidence>
<dbReference type="AlphaFoldDB" id="A0A969WE52"/>
<comment type="caution">
    <text evidence="2">The sequence shown here is derived from an EMBL/GenBank/DDBJ whole genome shotgun (WGS) entry which is preliminary data.</text>
</comment>
<protein>
    <recommendedName>
        <fullName evidence="4">DUF4124 domain-containing protein</fullName>
    </recommendedName>
</protein>
<dbReference type="EMBL" id="JAAVXB010000016">
    <property type="protein sequence ID" value="NKF24559.1"/>
    <property type="molecule type" value="Genomic_DNA"/>
</dbReference>
<dbReference type="Proteomes" id="UP000653472">
    <property type="component" value="Unassembled WGS sequence"/>
</dbReference>
<feature type="signal peptide" evidence="1">
    <location>
        <begin position="1"/>
        <end position="24"/>
    </location>
</feature>
<dbReference type="RefSeq" id="WP_168149863.1">
    <property type="nucleotide sequence ID" value="NZ_JAAVXB010000016.1"/>
</dbReference>
<proteinExistence type="predicted"/>
<sequence length="217" mass="23946">MVMRFPVYAAAGAALSLLAMAAQAAPSSSGKRFTCWTDNQGHRACGDAVPPQYAQKQREVYDDQGRVREVKPREKTADEVAAEEKAAHDAAAKAVREQKQRDYDHFLLSTYDSAADIERARDERVAMIEGRRALTEKTVADNQKAIEQQQSRIDVVKRGGHTPGKALTDKLADLQASLVDNQKALQNFVSEKQQVTDKYNADLARYRELHGSAAGAE</sequence>
<feature type="chain" id="PRO_5037385791" description="DUF4124 domain-containing protein" evidence="1">
    <location>
        <begin position="25"/>
        <end position="217"/>
    </location>
</feature>